<keyword evidence="2" id="KW-1185">Reference proteome</keyword>
<dbReference type="Proteomes" id="UP001060215">
    <property type="component" value="Chromosome 3"/>
</dbReference>
<evidence type="ECO:0000313" key="1">
    <source>
        <dbReference type="EMBL" id="KAI8025213.1"/>
    </source>
</evidence>
<organism evidence="1 2">
    <name type="scientific">Camellia lanceoleosa</name>
    <dbReference type="NCBI Taxonomy" id="1840588"/>
    <lineage>
        <taxon>Eukaryota</taxon>
        <taxon>Viridiplantae</taxon>
        <taxon>Streptophyta</taxon>
        <taxon>Embryophyta</taxon>
        <taxon>Tracheophyta</taxon>
        <taxon>Spermatophyta</taxon>
        <taxon>Magnoliopsida</taxon>
        <taxon>eudicotyledons</taxon>
        <taxon>Gunneridae</taxon>
        <taxon>Pentapetalae</taxon>
        <taxon>asterids</taxon>
        <taxon>Ericales</taxon>
        <taxon>Theaceae</taxon>
        <taxon>Camellia</taxon>
    </lineage>
</organism>
<accession>A0ACC0IJG3</accession>
<comment type="caution">
    <text evidence="1">The sequence shown here is derived from an EMBL/GenBank/DDBJ whole genome shotgun (WGS) entry which is preliminary data.</text>
</comment>
<protein>
    <submittedName>
        <fullName evidence="1">Aspartic proteinase CDR1</fullName>
    </submittedName>
</protein>
<dbReference type="EMBL" id="CM045760">
    <property type="protein sequence ID" value="KAI8025213.1"/>
    <property type="molecule type" value="Genomic_DNA"/>
</dbReference>
<proteinExistence type="predicted"/>
<gene>
    <name evidence="1" type="ORF">LOK49_LG02G01150</name>
</gene>
<reference evidence="1 2" key="1">
    <citation type="journal article" date="2022" name="Plant J.">
        <title>Chromosome-level genome of Camellia lanceoleosa provides a valuable resource for understanding genome evolution and self-incompatibility.</title>
        <authorList>
            <person name="Gong W."/>
            <person name="Xiao S."/>
            <person name="Wang L."/>
            <person name="Liao Z."/>
            <person name="Chang Y."/>
            <person name="Mo W."/>
            <person name="Hu G."/>
            <person name="Li W."/>
            <person name="Zhao G."/>
            <person name="Zhu H."/>
            <person name="Hu X."/>
            <person name="Ji K."/>
            <person name="Xiang X."/>
            <person name="Song Q."/>
            <person name="Yuan D."/>
            <person name="Jin S."/>
            <person name="Zhang L."/>
        </authorList>
    </citation>
    <scope>NUCLEOTIDE SEQUENCE [LARGE SCALE GENOMIC DNA]</scope>
    <source>
        <strain evidence="1">SQ_2022a</strain>
    </source>
</reference>
<sequence length="426" mass="45883">MATILTTFYSLFFSIFAILASIILLSMFSLIEANNFGFSVDLIHRDSPDSPFYNSSLTHFDRVIKALRRSHSHVNYFTSASMSPQSASSEVIPSDGSYLMKITVGTPPFNILAIADTGSDLTWTQCWPCRNCYKQKAPPFNPKSSSTYKEVSCHSNLCQTAGARSSCCNNETCQYSLSYGDMSYSQGVVAIDTITLGSTNGQPTSFSGIIFGCGFSNAGTFNDKGSGIVDLGGGTVSLISQMNSSIGGKFSYCLMPMSSQSAKSSQMHFGDNGVLSGNGVSDDRSWKFTSSPNAFGASGNGNIIIDSGTTLTYLPLDLYEKLEWTVKSAIGLQNVYDPAGILSLCYMVSNNITIPIITAHFTGADVKLNPMNTFIRTSDNIVCLAFAFAPANIAIYGNVAQMNFLVGYDLSKKTVSFKHTDCGRVL</sequence>
<name>A0ACC0IJG3_9ERIC</name>
<evidence type="ECO:0000313" key="2">
    <source>
        <dbReference type="Proteomes" id="UP001060215"/>
    </source>
</evidence>